<keyword evidence="5" id="KW-1003">Cell membrane</keyword>
<evidence type="ECO:0000256" key="17">
    <source>
        <dbReference type="SAM" id="SignalP"/>
    </source>
</evidence>
<keyword evidence="4" id="KW-0813">Transport</keyword>
<dbReference type="Pfam" id="PF13855">
    <property type="entry name" value="LRR_8"/>
    <property type="match status" value="2"/>
</dbReference>
<dbReference type="GeneID" id="102822703"/>
<gene>
    <name evidence="20" type="primary">LRRC26</name>
</gene>
<dbReference type="FunFam" id="3.80.10.10:FF:000015">
    <property type="entry name" value="Leucine rich repeat containing 38"/>
    <property type="match status" value="1"/>
</dbReference>
<evidence type="ECO:0000256" key="8">
    <source>
        <dbReference type="ARBA" id="ARBA00022729"/>
    </source>
</evidence>
<keyword evidence="19" id="KW-1185">Reference proteome</keyword>
<keyword evidence="8 17" id="KW-0732">Signal</keyword>
<feature type="chain" id="PRO_5039621195" evidence="17">
    <location>
        <begin position="28"/>
        <end position="331"/>
    </location>
</feature>
<dbReference type="SMART" id="SM00082">
    <property type="entry name" value="LRRCT"/>
    <property type="match status" value="1"/>
</dbReference>
<protein>
    <submittedName>
        <fullName evidence="20">Leucine-rich repeat-containing protein 26</fullName>
    </submittedName>
</protein>
<dbReference type="SUPFAM" id="SSF52058">
    <property type="entry name" value="L domain-like"/>
    <property type="match status" value="1"/>
</dbReference>
<feature type="transmembrane region" description="Helical" evidence="16">
    <location>
        <begin position="263"/>
        <end position="291"/>
    </location>
</feature>
<sequence length="331" mass="35105">MRRPSFLSLPLPLQLLLLPLWLSLTSAQMLPAAAASSGPRGVPACPEACECAPGGQANCSARALPAVPKGLSLNVRALLLDHNRVCMLPPRAFQGAGALLRLDMRENGLRAVHARAFWGLVELQQLDLGSNQLEALAPGTFTRLRALRNLSLAGNRLARLEPATLGTLPLLHALSLQDNALAALGPGLLASLPALVSLRLRGNPWACDCALRPLCSWLSRHPSLPEADTLFCVSPGHLTASPMTAFTDAAFSHCGQPLTLWDLAVVSVLGPFSFLASLASCLVLGSVLTACRVYRRRRRRQAVARRPPSRPPDPKPATSPAVSQSSAAAHT</sequence>
<evidence type="ECO:0000256" key="11">
    <source>
        <dbReference type="ARBA" id="ARBA00023065"/>
    </source>
</evidence>
<dbReference type="GO" id="GO:0007409">
    <property type="term" value="P:axonogenesis"/>
    <property type="evidence" value="ECO:0007669"/>
    <property type="project" value="TreeGrafter"/>
</dbReference>
<evidence type="ECO:0000256" key="15">
    <source>
        <dbReference type="SAM" id="MobiDB-lite"/>
    </source>
</evidence>
<organism evidence="19 20">
    <name type="scientific">Chrysochloris asiatica</name>
    <name type="common">Cape golden mole</name>
    <dbReference type="NCBI Taxonomy" id="185453"/>
    <lineage>
        <taxon>Eukaryota</taxon>
        <taxon>Metazoa</taxon>
        <taxon>Chordata</taxon>
        <taxon>Craniata</taxon>
        <taxon>Vertebrata</taxon>
        <taxon>Euteleostomi</taxon>
        <taxon>Mammalia</taxon>
        <taxon>Eutheria</taxon>
        <taxon>Afrotheria</taxon>
        <taxon>Chrysochloridae</taxon>
        <taxon>Chrysochlorinae</taxon>
        <taxon>Chrysochloris</taxon>
    </lineage>
</organism>
<evidence type="ECO:0000313" key="20">
    <source>
        <dbReference type="RefSeq" id="XP_006863847.1"/>
    </source>
</evidence>
<dbReference type="RefSeq" id="XP_006863847.1">
    <property type="nucleotide sequence ID" value="XM_006863785.1"/>
</dbReference>
<dbReference type="InterPro" id="IPR001611">
    <property type="entry name" value="Leu-rich_rpt"/>
</dbReference>
<dbReference type="Gene3D" id="3.80.10.10">
    <property type="entry name" value="Ribonuclease Inhibitor"/>
    <property type="match status" value="2"/>
</dbReference>
<evidence type="ECO:0000256" key="14">
    <source>
        <dbReference type="ARBA" id="ARBA00023303"/>
    </source>
</evidence>
<evidence type="ECO:0000256" key="9">
    <source>
        <dbReference type="ARBA" id="ARBA00022737"/>
    </source>
</evidence>
<reference evidence="20" key="1">
    <citation type="submission" date="2025-08" db="UniProtKB">
        <authorList>
            <consortium name="RefSeq"/>
        </authorList>
    </citation>
    <scope>IDENTIFICATION</scope>
    <source>
        <tissue evidence="20">Spleen</tissue>
    </source>
</reference>
<keyword evidence="7 16" id="KW-0812">Transmembrane</keyword>
<keyword evidence="6" id="KW-0433">Leucine-rich repeat</keyword>
<evidence type="ECO:0000256" key="16">
    <source>
        <dbReference type="SAM" id="Phobius"/>
    </source>
</evidence>
<dbReference type="GO" id="GO:0071805">
    <property type="term" value="P:potassium ion transmembrane transport"/>
    <property type="evidence" value="ECO:0007669"/>
    <property type="project" value="UniProtKB-ARBA"/>
</dbReference>
<evidence type="ECO:0000259" key="18">
    <source>
        <dbReference type="SMART" id="SM00082"/>
    </source>
</evidence>
<evidence type="ECO:0000256" key="4">
    <source>
        <dbReference type="ARBA" id="ARBA00022448"/>
    </source>
</evidence>
<keyword evidence="12 16" id="KW-0472">Membrane</keyword>
<dbReference type="Proteomes" id="UP000504623">
    <property type="component" value="Unplaced"/>
</dbReference>
<evidence type="ECO:0000256" key="6">
    <source>
        <dbReference type="ARBA" id="ARBA00022614"/>
    </source>
</evidence>
<feature type="compositionally biased region" description="Polar residues" evidence="15">
    <location>
        <begin position="322"/>
        <end position="331"/>
    </location>
</feature>
<evidence type="ECO:0000256" key="5">
    <source>
        <dbReference type="ARBA" id="ARBA00022475"/>
    </source>
</evidence>
<evidence type="ECO:0000256" key="7">
    <source>
        <dbReference type="ARBA" id="ARBA00022692"/>
    </source>
</evidence>
<feature type="region of interest" description="Disordered" evidence="15">
    <location>
        <begin position="299"/>
        <end position="331"/>
    </location>
</feature>
<dbReference type="PANTHER" id="PTHR45773">
    <property type="entry name" value="SLIT AND NTRK-LIKE PROTEIN 4-RELATED"/>
    <property type="match status" value="1"/>
</dbReference>
<name>A0A9B0TG58_CHRAS</name>
<evidence type="ECO:0000256" key="1">
    <source>
        <dbReference type="ARBA" id="ARBA00004162"/>
    </source>
</evidence>
<dbReference type="PANTHER" id="PTHR45773:SF5">
    <property type="entry name" value="SLIT AND NTRK-LIKE PROTEIN 5"/>
    <property type="match status" value="1"/>
</dbReference>
<keyword evidence="14" id="KW-0407">Ion channel</keyword>
<keyword evidence="11" id="KW-0406">Ion transport</keyword>
<keyword evidence="13" id="KW-1015">Disulfide bond</keyword>
<accession>A0A9B0TG58</accession>
<dbReference type="GO" id="GO:0051965">
    <property type="term" value="P:positive regulation of synapse assembly"/>
    <property type="evidence" value="ECO:0007669"/>
    <property type="project" value="TreeGrafter"/>
</dbReference>
<dbReference type="InterPro" id="IPR003591">
    <property type="entry name" value="Leu-rich_rpt_typical-subtyp"/>
</dbReference>
<comment type="subcellular location">
    <subcellularLocation>
        <location evidence="1">Cell membrane</location>
        <topology evidence="1">Single-pass membrane protein</topology>
    </subcellularLocation>
    <subcellularLocation>
        <location evidence="2">Membrane</location>
        <topology evidence="2">Single-pass type I membrane protein</topology>
    </subcellularLocation>
</comment>
<dbReference type="CTD" id="389816"/>
<comment type="similarity">
    <text evidence="3">Belongs to the SLITRK family.</text>
</comment>
<evidence type="ECO:0000256" key="3">
    <source>
        <dbReference type="ARBA" id="ARBA00010439"/>
    </source>
</evidence>
<evidence type="ECO:0000256" key="2">
    <source>
        <dbReference type="ARBA" id="ARBA00004479"/>
    </source>
</evidence>
<evidence type="ECO:0000256" key="13">
    <source>
        <dbReference type="ARBA" id="ARBA00023157"/>
    </source>
</evidence>
<keyword evidence="10 16" id="KW-1133">Transmembrane helix</keyword>
<evidence type="ECO:0000256" key="10">
    <source>
        <dbReference type="ARBA" id="ARBA00022989"/>
    </source>
</evidence>
<proteinExistence type="inferred from homology"/>
<keyword evidence="9" id="KW-0677">Repeat</keyword>
<feature type="domain" description="LRRCT" evidence="18">
    <location>
        <begin position="203"/>
        <end position="255"/>
    </location>
</feature>
<dbReference type="GO" id="GO:0005886">
    <property type="term" value="C:plasma membrane"/>
    <property type="evidence" value="ECO:0007669"/>
    <property type="project" value="UniProtKB-SubCell"/>
</dbReference>
<dbReference type="AlphaFoldDB" id="A0A9B0TG58"/>
<evidence type="ECO:0000256" key="12">
    <source>
        <dbReference type="ARBA" id="ARBA00023136"/>
    </source>
</evidence>
<dbReference type="OrthoDB" id="676979at2759"/>
<dbReference type="InterPro" id="IPR000483">
    <property type="entry name" value="Cys-rich_flank_reg_C"/>
</dbReference>
<dbReference type="SMART" id="SM00369">
    <property type="entry name" value="LRR_TYP"/>
    <property type="match status" value="5"/>
</dbReference>
<feature type="signal peptide" evidence="17">
    <location>
        <begin position="1"/>
        <end position="27"/>
    </location>
</feature>
<dbReference type="InterPro" id="IPR032675">
    <property type="entry name" value="LRR_dom_sf"/>
</dbReference>
<evidence type="ECO:0000313" key="19">
    <source>
        <dbReference type="Proteomes" id="UP000504623"/>
    </source>
</evidence>